<dbReference type="NCBIfam" id="TIGR01730">
    <property type="entry name" value="RND_mfp"/>
    <property type="match status" value="1"/>
</dbReference>
<evidence type="ECO:0000256" key="5">
    <source>
        <dbReference type="ARBA" id="ARBA00022519"/>
    </source>
</evidence>
<evidence type="ECO:0000313" key="13">
    <source>
        <dbReference type="Proteomes" id="UP001350748"/>
    </source>
</evidence>
<dbReference type="InterPro" id="IPR058625">
    <property type="entry name" value="MdtA-like_BSH"/>
</dbReference>
<dbReference type="InterPro" id="IPR058627">
    <property type="entry name" value="MdtA-like_C"/>
</dbReference>
<keyword evidence="6 7" id="KW-0472">Membrane</keyword>
<evidence type="ECO:0000256" key="6">
    <source>
        <dbReference type="ARBA" id="ARBA00023136"/>
    </source>
</evidence>
<dbReference type="EMBL" id="JAZHYN010000021">
    <property type="protein sequence ID" value="MEF3366656.1"/>
    <property type="molecule type" value="Genomic_DNA"/>
</dbReference>
<evidence type="ECO:0000256" key="7">
    <source>
        <dbReference type="SAM" id="Phobius"/>
    </source>
</evidence>
<evidence type="ECO:0000259" key="10">
    <source>
        <dbReference type="Pfam" id="PF25944"/>
    </source>
</evidence>
<name>A0ABU7XJI3_9HYPH</name>
<evidence type="ECO:0000259" key="8">
    <source>
        <dbReference type="Pfam" id="PF25876"/>
    </source>
</evidence>
<dbReference type="Pfam" id="PF25876">
    <property type="entry name" value="HH_MFP_RND"/>
    <property type="match status" value="1"/>
</dbReference>
<feature type="domain" description="Multidrug resistance protein MdtA-like beta-barrel" evidence="10">
    <location>
        <begin position="211"/>
        <end position="293"/>
    </location>
</feature>
<evidence type="ECO:0000256" key="3">
    <source>
        <dbReference type="ARBA" id="ARBA00022448"/>
    </source>
</evidence>
<dbReference type="InterPro" id="IPR058626">
    <property type="entry name" value="MdtA-like_b-barrel"/>
</dbReference>
<feature type="domain" description="Multidrug resistance protein MdtA-like alpha-helical hairpin" evidence="8">
    <location>
        <begin position="106"/>
        <end position="175"/>
    </location>
</feature>
<evidence type="ECO:0000259" key="11">
    <source>
        <dbReference type="Pfam" id="PF25967"/>
    </source>
</evidence>
<keyword evidence="4" id="KW-1003">Cell membrane</keyword>
<dbReference type="PANTHER" id="PTHR30469">
    <property type="entry name" value="MULTIDRUG RESISTANCE PROTEIN MDTA"/>
    <property type="match status" value="1"/>
</dbReference>
<reference evidence="12 13" key="1">
    <citation type="submission" date="2024-02" db="EMBL/GenBank/DDBJ databases">
        <authorList>
            <person name="Grouzdev D."/>
        </authorList>
    </citation>
    <scope>NUCLEOTIDE SEQUENCE [LARGE SCALE GENOMIC DNA]</scope>
    <source>
        <strain evidence="12 13">9N</strain>
    </source>
</reference>
<evidence type="ECO:0000256" key="2">
    <source>
        <dbReference type="ARBA" id="ARBA00009477"/>
    </source>
</evidence>
<keyword evidence="13" id="KW-1185">Reference proteome</keyword>
<evidence type="ECO:0000256" key="1">
    <source>
        <dbReference type="ARBA" id="ARBA00004236"/>
    </source>
</evidence>
<dbReference type="Gene3D" id="2.40.50.100">
    <property type="match status" value="1"/>
</dbReference>
<evidence type="ECO:0000313" key="12">
    <source>
        <dbReference type="EMBL" id="MEF3366656.1"/>
    </source>
</evidence>
<comment type="caution">
    <text evidence="12">The sequence shown here is derived from an EMBL/GenBank/DDBJ whole genome shotgun (WGS) entry which is preliminary data.</text>
</comment>
<evidence type="ECO:0000259" key="9">
    <source>
        <dbReference type="Pfam" id="PF25917"/>
    </source>
</evidence>
<evidence type="ECO:0000256" key="4">
    <source>
        <dbReference type="ARBA" id="ARBA00022475"/>
    </source>
</evidence>
<feature type="domain" description="Multidrug resistance protein MdtA-like C-terminal permuted SH3" evidence="11">
    <location>
        <begin position="297"/>
        <end position="356"/>
    </location>
</feature>
<dbReference type="Proteomes" id="UP001350748">
    <property type="component" value="Unassembled WGS sequence"/>
</dbReference>
<comment type="subcellular location">
    <subcellularLocation>
        <location evidence="1">Cell membrane</location>
    </subcellularLocation>
</comment>
<keyword evidence="5" id="KW-0997">Cell inner membrane</keyword>
<dbReference type="Pfam" id="PF25967">
    <property type="entry name" value="RND-MFP_C"/>
    <property type="match status" value="1"/>
</dbReference>
<keyword evidence="7" id="KW-1133">Transmembrane helix</keyword>
<dbReference type="PANTHER" id="PTHR30469:SF12">
    <property type="entry name" value="MULTIDRUG RESISTANCE PROTEIN MDTA"/>
    <property type="match status" value="1"/>
</dbReference>
<proteinExistence type="inferred from homology"/>
<keyword evidence="7" id="KW-0812">Transmembrane</keyword>
<dbReference type="Gene3D" id="2.40.420.20">
    <property type="match status" value="1"/>
</dbReference>
<feature type="domain" description="Multidrug resistance protein MdtA-like barrel-sandwich hybrid" evidence="9">
    <location>
        <begin position="65"/>
        <end position="208"/>
    </location>
</feature>
<dbReference type="RefSeq" id="WP_332081675.1">
    <property type="nucleotide sequence ID" value="NZ_JAZHYN010000021.1"/>
</dbReference>
<comment type="similarity">
    <text evidence="2">Belongs to the membrane fusion protein (MFP) (TC 8.A.1) family.</text>
</comment>
<gene>
    <name evidence="12" type="ORF">V3H18_08935</name>
</gene>
<accession>A0ABU7XJI3</accession>
<protein>
    <submittedName>
        <fullName evidence="12">Efflux RND transporter periplasmic adaptor subunit</fullName>
    </submittedName>
</protein>
<feature type="transmembrane region" description="Helical" evidence="7">
    <location>
        <begin position="7"/>
        <end position="24"/>
    </location>
</feature>
<organism evidence="12 13">
    <name type="scientific">Methylocystis borbori</name>
    <dbReference type="NCBI Taxonomy" id="3118750"/>
    <lineage>
        <taxon>Bacteria</taxon>
        <taxon>Pseudomonadati</taxon>
        <taxon>Pseudomonadota</taxon>
        <taxon>Alphaproteobacteria</taxon>
        <taxon>Hyphomicrobiales</taxon>
        <taxon>Methylocystaceae</taxon>
        <taxon>Methylocystis</taxon>
    </lineage>
</organism>
<dbReference type="Gene3D" id="2.40.30.170">
    <property type="match status" value="1"/>
</dbReference>
<dbReference type="SUPFAM" id="SSF111369">
    <property type="entry name" value="HlyD-like secretion proteins"/>
    <property type="match status" value="1"/>
</dbReference>
<dbReference type="Gene3D" id="1.10.287.470">
    <property type="entry name" value="Helix hairpin bin"/>
    <property type="match status" value="1"/>
</dbReference>
<sequence length="381" mass="41039">MKNSVKIALAGAFLIALGGSYWFYRHWGGKPGEGPPRPVPVTAAITQTADFPLILRGLGTVTAFNTVNVQSRLLGNIVKINFIEGQSVRQGDILIEIDPRPVQAALDQAKATLARDQAILVSGRKDLARYSKLLGQNYVSQMQYTQQQSTVDAGEATVKMDEAAVDSAQLNLEYSTIRSPIDGVTGIKQIDIGNLVPANSQTLVVVTQIKPIYVIFTLPETDTLRVRKAMQDGPLTVLAYDEADEKQIAQGVLNLVDNQIDQTTGTVKLKAQFANNDGSLWPGQFVNAHLVVETVKNGVTAPSVAIQSGPKGRYAYVIGQDDVIEMRPVTVVQTERQIALIGSGLRGGEKLVTSGYSQLAPGMRVDVKESSPTVHAGDFGR</sequence>
<dbReference type="InterPro" id="IPR058624">
    <property type="entry name" value="MdtA-like_HH"/>
</dbReference>
<dbReference type="Pfam" id="PF25944">
    <property type="entry name" value="Beta-barrel_RND"/>
    <property type="match status" value="1"/>
</dbReference>
<dbReference type="Pfam" id="PF25917">
    <property type="entry name" value="BSH_RND"/>
    <property type="match status" value="1"/>
</dbReference>
<dbReference type="InterPro" id="IPR006143">
    <property type="entry name" value="RND_pump_MFP"/>
</dbReference>
<keyword evidence="3" id="KW-0813">Transport</keyword>